<dbReference type="WBParaSite" id="ACAC_0000703101-mRNA-1">
    <property type="protein sequence ID" value="ACAC_0000703101-mRNA-1"/>
    <property type="gene ID" value="ACAC_0000703101"/>
</dbReference>
<organism evidence="4 5">
    <name type="scientific">Angiostrongylus cantonensis</name>
    <name type="common">Rat lungworm</name>
    <dbReference type="NCBI Taxonomy" id="6313"/>
    <lineage>
        <taxon>Eukaryota</taxon>
        <taxon>Metazoa</taxon>
        <taxon>Ecdysozoa</taxon>
        <taxon>Nematoda</taxon>
        <taxon>Chromadorea</taxon>
        <taxon>Rhabditida</taxon>
        <taxon>Rhabditina</taxon>
        <taxon>Rhabditomorpha</taxon>
        <taxon>Strongyloidea</taxon>
        <taxon>Metastrongylidae</taxon>
        <taxon>Angiostrongylus</taxon>
    </lineage>
</organism>
<feature type="compositionally biased region" description="Low complexity" evidence="2">
    <location>
        <begin position="252"/>
        <end position="287"/>
    </location>
</feature>
<evidence type="ECO:0000256" key="2">
    <source>
        <dbReference type="SAM" id="MobiDB-lite"/>
    </source>
</evidence>
<feature type="domain" description="EGF-like" evidence="3">
    <location>
        <begin position="1"/>
        <end position="28"/>
    </location>
</feature>
<evidence type="ECO:0000313" key="5">
    <source>
        <dbReference type="WBParaSite" id="ACAC_0000703101-mRNA-1"/>
    </source>
</evidence>
<keyword evidence="1" id="KW-0245">EGF-like domain</keyword>
<dbReference type="Gene3D" id="2.10.25.10">
    <property type="entry name" value="Laminin"/>
    <property type="match status" value="1"/>
</dbReference>
<keyword evidence="4" id="KW-1185">Reference proteome</keyword>
<dbReference type="Pfam" id="PF00053">
    <property type="entry name" value="EGF_laminin"/>
    <property type="match status" value="1"/>
</dbReference>
<feature type="disulfide bond" evidence="1">
    <location>
        <begin position="18"/>
        <end position="27"/>
    </location>
</feature>
<evidence type="ECO:0000313" key="4">
    <source>
        <dbReference type="Proteomes" id="UP000035642"/>
    </source>
</evidence>
<sequence>SPCLNGGFLNETDGDCICLHHYTGKHCERPVGSLTSDRFKGRCICEADYVGDHCESRCHGWVNLTTGESTNSIDQLKRVYTLSPLFCLELLGYMGLSCATCDPSSGRECEIPAKRRGAVNSRLTLSGLSFCMITIGLLCVTARYGSNVYQWNFFILIYPRFYRCRHDLMCGGSWIPRDRALLVAPGRSAYSFFSRGRRLATPPPNYTSVDNLVDDQLPPTYEEATRYLENSPTNATVQTLEAKEVSPEMAETSTNITTTSVPTQTTQPDENITTTTTPTANIFSASS</sequence>
<feature type="region of interest" description="Disordered" evidence="2">
    <location>
        <begin position="245"/>
        <end position="287"/>
    </location>
</feature>
<evidence type="ECO:0000256" key="1">
    <source>
        <dbReference type="PROSITE-ProRule" id="PRU00076"/>
    </source>
</evidence>
<dbReference type="InterPro" id="IPR002049">
    <property type="entry name" value="LE_dom"/>
</dbReference>
<reference evidence="5" key="2">
    <citation type="submission" date="2017-02" db="UniProtKB">
        <authorList>
            <consortium name="WormBaseParasite"/>
        </authorList>
    </citation>
    <scope>IDENTIFICATION</scope>
</reference>
<name>A0A0K0DA05_ANGCA</name>
<evidence type="ECO:0000259" key="3">
    <source>
        <dbReference type="PROSITE" id="PS50026"/>
    </source>
</evidence>
<dbReference type="PROSITE" id="PS00022">
    <property type="entry name" value="EGF_1"/>
    <property type="match status" value="1"/>
</dbReference>
<comment type="caution">
    <text evidence="1">Lacks conserved residue(s) required for the propagation of feature annotation.</text>
</comment>
<reference evidence="4" key="1">
    <citation type="submission" date="2012-09" db="EMBL/GenBank/DDBJ databases">
        <authorList>
            <person name="Martin A.A."/>
        </authorList>
    </citation>
    <scope>NUCLEOTIDE SEQUENCE</scope>
</reference>
<dbReference type="InterPro" id="IPR000742">
    <property type="entry name" value="EGF"/>
</dbReference>
<dbReference type="Proteomes" id="UP000035642">
    <property type="component" value="Unassembled WGS sequence"/>
</dbReference>
<keyword evidence="1" id="KW-1015">Disulfide bond</keyword>
<accession>A0A0K0DA05</accession>
<dbReference type="STRING" id="6313.A0A0K0DA05"/>
<proteinExistence type="predicted"/>
<dbReference type="PROSITE" id="PS50026">
    <property type="entry name" value="EGF_3"/>
    <property type="match status" value="1"/>
</dbReference>
<protein>
    <submittedName>
        <fullName evidence="5">EGF-like domain-containing protein</fullName>
    </submittedName>
</protein>
<dbReference type="AlphaFoldDB" id="A0A0K0DA05"/>